<accession>A0A1L9RGF7</accession>
<comment type="similarity">
    <text evidence="1">Belongs to the short-chain dehydrogenases/reductases (SDR) family.</text>
</comment>
<keyword evidence="3" id="KW-0560">Oxidoreductase</keyword>
<sequence>MPLRAKINFPRVVIVTGGADGFGSAITDKFHQKGSKVIIIDLNRSKAESKATVDGVECVVGDVTKRETWEEAVALAMGMYGRVDVVVNNAGITFAPSPVHTKDMAEFDKTFNVNVKPIFLSAQVIAPIMQRQESGIFINITSTGSTRPRPGFAFYNASKAAVAIATKTMALEYAPSIRFNCIAPAIGNTAMLQASIGDGEDSAERQRRIEESLPMRRVAEPGDIANAAWFLGSEKSGFVTGIVLEVDGGRGI</sequence>
<dbReference type="FunFam" id="3.40.50.720:FF:000084">
    <property type="entry name" value="Short-chain dehydrogenase reductase"/>
    <property type="match status" value="1"/>
</dbReference>
<dbReference type="PANTHER" id="PTHR43639">
    <property type="entry name" value="OXIDOREDUCTASE, SHORT-CHAIN DEHYDROGENASE/REDUCTASE FAMILY (AFU_ORTHOLOGUE AFUA_5G02870)"/>
    <property type="match status" value="1"/>
</dbReference>
<dbReference type="Proteomes" id="UP000184383">
    <property type="component" value="Unassembled WGS sequence"/>
</dbReference>
<dbReference type="PRINTS" id="PR00081">
    <property type="entry name" value="GDHRDH"/>
</dbReference>
<gene>
    <name evidence="4" type="ORF">ASPWEDRAFT_41910</name>
</gene>
<dbReference type="InterPro" id="IPR036291">
    <property type="entry name" value="NAD(P)-bd_dom_sf"/>
</dbReference>
<dbReference type="PANTHER" id="PTHR43639:SF1">
    <property type="entry name" value="SHORT-CHAIN DEHYDROGENASE_REDUCTASE FAMILY PROTEIN"/>
    <property type="match status" value="1"/>
</dbReference>
<evidence type="ECO:0000256" key="2">
    <source>
        <dbReference type="ARBA" id="ARBA00022857"/>
    </source>
</evidence>
<evidence type="ECO:0000313" key="5">
    <source>
        <dbReference type="Proteomes" id="UP000184383"/>
    </source>
</evidence>
<dbReference type="GeneID" id="63751527"/>
<keyword evidence="2" id="KW-0521">NADP</keyword>
<dbReference type="InterPro" id="IPR002347">
    <property type="entry name" value="SDR_fam"/>
</dbReference>
<dbReference type="EMBL" id="KV878213">
    <property type="protein sequence ID" value="OJJ34011.1"/>
    <property type="molecule type" value="Genomic_DNA"/>
</dbReference>
<evidence type="ECO:0000256" key="3">
    <source>
        <dbReference type="ARBA" id="ARBA00023002"/>
    </source>
</evidence>
<dbReference type="Pfam" id="PF13561">
    <property type="entry name" value="adh_short_C2"/>
    <property type="match status" value="1"/>
</dbReference>
<evidence type="ECO:0000256" key="1">
    <source>
        <dbReference type="ARBA" id="ARBA00006484"/>
    </source>
</evidence>
<dbReference type="NCBIfam" id="NF005559">
    <property type="entry name" value="PRK07231.1"/>
    <property type="match status" value="1"/>
</dbReference>
<dbReference type="GO" id="GO:0016491">
    <property type="term" value="F:oxidoreductase activity"/>
    <property type="evidence" value="ECO:0007669"/>
    <property type="project" value="UniProtKB-KW"/>
</dbReference>
<reference evidence="5" key="1">
    <citation type="journal article" date="2017" name="Genome Biol.">
        <title>Comparative genomics reveals high biological diversity and specific adaptations in the industrially and medically important fungal genus Aspergillus.</title>
        <authorList>
            <person name="de Vries R.P."/>
            <person name="Riley R."/>
            <person name="Wiebenga A."/>
            <person name="Aguilar-Osorio G."/>
            <person name="Amillis S."/>
            <person name="Uchima C.A."/>
            <person name="Anderluh G."/>
            <person name="Asadollahi M."/>
            <person name="Askin M."/>
            <person name="Barry K."/>
            <person name="Battaglia E."/>
            <person name="Bayram O."/>
            <person name="Benocci T."/>
            <person name="Braus-Stromeyer S.A."/>
            <person name="Caldana C."/>
            <person name="Canovas D."/>
            <person name="Cerqueira G.C."/>
            <person name="Chen F."/>
            <person name="Chen W."/>
            <person name="Choi C."/>
            <person name="Clum A."/>
            <person name="Dos Santos R.A."/>
            <person name="Damasio A.R."/>
            <person name="Diallinas G."/>
            <person name="Emri T."/>
            <person name="Fekete E."/>
            <person name="Flipphi M."/>
            <person name="Freyberg S."/>
            <person name="Gallo A."/>
            <person name="Gournas C."/>
            <person name="Habgood R."/>
            <person name="Hainaut M."/>
            <person name="Harispe M.L."/>
            <person name="Henrissat B."/>
            <person name="Hilden K.S."/>
            <person name="Hope R."/>
            <person name="Hossain A."/>
            <person name="Karabika E."/>
            <person name="Karaffa L."/>
            <person name="Karanyi Z."/>
            <person name="Krasevec N."/>
            <person name="Kuo A."/>
            <person name="Kusch H."/>
            <person name="LaButti K."/>
            <person name="Lagendijk E.L."/>
            <person name="Lapidus A."/>
            <person name="Levasseur A."/>
            <person name="Lindquist E."/>
            <person name="Lipzen A."/>
            <person name="Logrieco A.F."/>
            <person name="MacCabe A."/>
            <person name="Maekelae M.R."/>
            <person name="Malavazi I."/>
            <person name="Melin P."/>
            <person name="Meyer V."/>
            <person name="Mielnichuk N."/>
            <person name="Miskei M."/>
            <person name="Molnar A.P."/>
            <person name="Mule G."/>
            <person name="Ngan C.Y."/>
            <person name="Orejas M."/>
            <person name="Orosz E."/>
            <person name="Ouedraogo J.P."/>
            <person name="Overkamp K.M."/>
            <person name="Park H.-S."/>
            <person name="Perrone G."/>
            <person name="Piumi F."/>
            <person name="Punt P.J."/>
            <person name="Ram A.F."/>
            <person name="Ramon A."/>
            <person name="Rauscher S."/>
            <person name="Record E."/>
            <person name="Riano-Pachon D.M."/>
            <person name="Robert V."/>
            <person name="Roehrig J."/>
            <person name="Ruller R."/>
            <person name="Salamov A."/>
            <person name="Salih N.S."/>
            <person name="Samson R.A."/>
            <person name="Sandor E."/>
            <person name="Sanguinetti M."/>
            <person name="Schuetze T."/>
            <person name="Sepcic K."/>
            <person name="Shelest E."/>
            <person name="Sherlock G."/>
            <person name="Sophianopoulou V."/>
            <person name="Squina F.M."/>
            <person name="Sun H."/>
            <person name="Susca A."/>
            <person name="Todd R.B."/>
            <person name="Tsang A."/>
            <person name="Unkles S.E."/>
            <person name="van de Wiele N."/>
            <person name="van Rossen-Uffink D."/>
            <person name="Oliveira J.V."/>
            <person name="Vesth T.C."/>
            <person name="Visser J."/>
            <person name="Yu J.-H."/>
            <person name="Zhou M."/>
            <person name="Andersen M.R."/>
            <person name="Archer D.B."/>
            <person name="Baker S.E."/>
            <person name="Benoit I."/>
            <person name="Brakhage A.A."/>
            <person name="Braus G.H."/>
            <person name="Fischer R."/>
            <person name="Frisvad J.C."/>
            <person name="Goldman G.H."/>
            <person name="Houbraken J."/>
            <person name="Oakley B."/>
            <person name="Pocsi I."/>
            <person name="Scazzocchio C."/>
            <person name="Seiboth B."/>
            <person name="vanKuyk P.A."/>
            <person name="Wortman J."/>
            <person name="Dyer P.S."/>
            <person name="Grigoriev I.V."/>
        </authorList>
    </citation>
    <scope>NUCLEOTIDE SEQUENCE [LARGE SCALE GENOMIC DNA]</scope>
    <source>
        <strain evidence="5">DTO 134E9</strain>
    </source>
</reference>
<dbReference type="AlphaFoldDB" id="A0A1L9RGF7"/>
<dbReference type="OrthoDB" id="47007at2759"/>
<keyword evidence="5" id="KW-1185">Reference proteome</keyword>
<organism evidence="4 5">
    <name type="scientific">Aspergillus wentii DTO 134E9</name>
    <dbReference type="NCBI Taxonomy" id="1073089"/>
    <lineage>
        <taxon>Eukaryota</taxon>
        <taxon>Fungi</taxon>
        <taxon>Dikarya</taxon>
        <taxon>Ascomycota</taxon>
        <taxon>Pezizomycotina</taxon>
        <taxon>Eurotiomycetes</taxon>
        <taxon>Eurotiomycetidae</taxon>
        <taxon>Eurotiales</taxon>
        <taxon>Aspergillaceae</taxon>
        <taxon>Aspergillus</taxon>
        <taxon>Aspergillus subgen. Cremei</taxon>
    </lineage>
</organism>
<dbReference type="VEuPathDB" id="FungiDB:ASPWEDRAFT_41910"/>
<dbReference type="SUPFAM" id="SSF51735">
    <property type="entry name" value="NAD(P)-binding Rossmann-fold domains"/>
    <property type="match status" value="1"/>
</dbReference>
<dbReference type="Gene3D" id="3.40.50.720">
    <property type="entry name" value="NAD(P)-binding Rossmann-like Domain"/>
    <property type="match status" value="1"/>
</dbReference>
<dbReference type="RefSeq" id="XP_040687687.1">
    <property type="nucleotide sequence ID" value="XM_040835679.1"/>
</dbReference>
<dbReference type="PRINTS" id="PR00080">
    <property type="entry name" value="SDRFAMILY"/>
</dbReference>
<proteinExistence type="inferred from homology"/>
<evidence type="ECO:0000313" key="4">
    <source>
        <dbReference type="EMBL" id="OJJ34011.1"/>
    </source>
</evidence>
<dbReference type="STRING" id="1073089.A0A1L9RGF7"/>
<protein>
    <submittedName>
        <fullName evidence="4">Uncharacterized protein</fullName>
    </submittedName>
</protein>
<name>A0A1L9RGF7_ASPWE</name>